<dbReference type="AlphaFoldDB" id="A0A392S1T7"/>
<feature type="non-terminal residue" evidence="2">
    <location>
        <position position="1"/>
    </location>
</feature>
<protein>
    <submittedName>
        <fullName evidence="2">Uncharacterized protein</fullName>
    </submittedName>
</protein>
<evidence type="ECO:0000256" key="1">
    <source>
        <dbReference type="SAM" id="MobiDB-lite"/>
    </source>
</evidence>
<comment type="caution">
    <text evidence="2">The sequence shown here is derived from an EMBL/GenBank/DDBJ whole genome shotgun (WGS) entry which is preliminary data.</text>
</comment>
<keyword evidence="3" id="KW-1185">Reference proteome</keyword>
<evidence type="ECO:0000313" key="3">
    <source>
        <dbReference type="Proteomes" id="UP000265520"/>
    </source>
</evidence>
<name>A0A392S1T7_9FABA</name>
<evidence type="ECO:0000313" key="2">
    <source>
        <dbReference type="EMBL" id="MCI42818.1"/>
    </source>
</evidence>
<reference evidence="2 3" key="1">
    <citation type="journal article" date="2018" name="Front. Plant Sci.">
        <title>Red Clover (Trifolium pratense) and Zigzag Clover (T. medium) - A Picture of Genomic Similarities and Differences.</title>
        <authorList>
            <person name="Dluhosova J."/>
            <person name="Istvanek J."/>
            <person name="Nedelnik J."/>
            <person name="Repkova J."/>
        </authorList>
    </citation>
    <scope>NUCLEOTIDE SEQUENCE [LARGE SCALE GENOMIC DNA]</scope>
    <source>
        <strain evidence="3">cv. 10/8</strain>
        <tissue evidence="2">Leaf</tissue>
    </source>
</reference>
<dbReference type="Proteomes" id="UP000265520">
    <property type="component" value="Unassembled WGS sequence"/>
</dbReference>
<organism evidence="2 3">
    <name type="scientific">Trifolium medium</name>
    <dbReference type="NCBI Taxonomy" id="97028"/>
    <lineage>
        <taxon>Eukaryota</taxon>
        <taxon>Viridiplantae</taxon>
        <taxon>Streptophyta</taxon>
        <taxon>Embryophyta</taxon>
        <taxon>Tracheophyta</taxon>
        <taxon>Spermatophyta</taxon>
        <taxon>Magnoliopsida</taxon>
        <taxon>eudicotyledons</taxon>
        <taxon>Gunneridae</taxon>
        <taxon>Pentapetalae</taxon>
        <taxon>rosids</taxon>
        <taxon>fabids</taxon>
        <taxon>Fabales</taxon>
        <taxon>Fabaceae</taxon>
        <taxon>Papilionoideae</taxon>
        <taxon>50 kb inversion clade</taxon>
        <taxon>NPAAA clade</taxon>
        <taxon>Hologalegina</taxon>
        <taxon>IRL clade</taxon>
        <taxon>Trifolieae</taxon>
        <taxon>Trifolium</taxon>
    </lineage>
</organism>
<accession>A0A392S1T7</accession>
<feature type="region of interest" description="Disordered" evidence="1">
    <location>
        <begin position="42"/>
        <end position="79"/>
    </location>
</feature>
<proteinExistence type="predicted"/>
<sequence>AACTPAACPDSAQPVATLSSAAASRLANLPIPPNFVAPCLDPYPPTVHAQSTKEKTGTDGRGDGRRPPSIAIALSRSSW</sequence>
<dbReference type="EMBL" id="LXQA010309421">
    <property type="protein sequence ID" value="MCI42818.1"/>
    <property type="molecule type" value="Genomic_DNA"/>
</dbReference>
<feature type="compositionally biased region" description="Basic and acidic residues" evidence="1">
    <location>
        <begin position="51"/>
        <end position="66"/>
    </location>
</feature>